<dbReference type="InterPro" id="IPR020846">
    <property type="entry name" value="MFS_dom"/>
</dbReference>
<evidence type="ECO:0000259" key="8">
    <source>
        <dbReference type="PROSITE" id="PS50850"/>
    </source>
</evidence>
<dbReference type="InterPro" id="IPR036259">
    <property type="entry name" value="MFS_trans_sf"/>
</dbReference>
<name>A0A926EFN5_9FIRM</name>
<keyword evidence="5 7" id="KW-1133">Transmembrane helix</keyword>
<feature type="transmembrane region" description="Helical" evidence="7">
    <location>
        <begin position="46"/>
        <end position="66"/>
    </location>
</feature>
<gene>
    <name evidence="9" type="ORF">H8718_03980</name>
</gene>
<dbReference type="AlphaFoldDB" id="A0A926EFN5"/>
<protein>
    <submittedName>
        <fullName evidence="9">MFS transporter</fullName>
    </submittedName>
</protein>
<dbReference type="GO" id="GO:0005886">
    <property type="term" value="C:plasma membrane"/>
    <property type="evidence" value="ECO:0007669"/>
    <property type="project" value="UniProtKB-SubCell"/>
</dbReference>
<evidence type="ECO:0000256" key="5">
    <source>
        <dbReference type="ARBA" id="ARBA00022989"/>
    </source>
</evidence>
<feature type="transmembrane region" description="Helical" evidence="7">
    <location>
        <begin position="104"/>
        <end position="121"/>
    </location>
</feature>
<dbReference type="PANTHER" id="PTHR23513">
    <property type="entry name" value="INTEGRAL MEMBRANE EFFLUX PROTEIN-RELATED"/>
    <property type="match status" value="1"/>
</dbReference>
<feature type="transmembrane region" description="Helical" evidence="7">
    <location>
        <begin position="169"/>
        <end position="190"/>
    </location>
</feature>
<dbReference type="GO" id="GO:0022857">
    <property type="term" value="F:transmembrane transporter activity"/>
    <property type="evidence" value="ECO:0007669"/>
    <property type="project" value="InterPro"/>
</dbReference>
<dbReference type="Pfam" id="PF07690">
    <property type="entry name" value="MFS_1"/>
    <property type="match status" value="2"/>
</dbReference>
<dbReference type="Gene3D" id="1.20.1250.20">
    <property type="entry name" value="MFS general substrate transporter like domains"/>
    <property type="match status" value="2"/>
</dbReference>
<keyword evidence="4 7" id="KW-0812">Transmembrane</keyword>
<evidence type="ECO:0000256" key="1">
    <source>
        <dbReference type="ARBA" id="ARBA00004651"/>
    </source>
</evidence>
<dbReference type="SUPFAM" id="SSF103473">
    <property type="entry name" value="MFS general substrate transporter"/>
    <property type="match status" value="1"/>
</dbReference>
<keyword evidence="6 7" id="KW-0472">Membrane</keyword>
<feature type="transmembrane region" description="Helical" evidence="7">
    <location>
        <begin position="314"/>
        <end position="335"/>
    </location>
</feature>
<organism evidence="9 10">
    <name type="scientific">Zhenhengia yiwuensis</name>
    <dbReference type="NCBI Taxonomy" id="2763666"/>
    <lineage>
        <taxon>Bacteria</taxon>
        <taxon>Bacillati</taxon>
        <taxon>Bacillota</taxon>
        <taxon>Clostridia</taxon>
        <taxon>Lachnospirales</taxon>
        <taxon>Lachnospiraceae</taxon>
        <taxon>Zhenhengia</taxon>
    </lineage>
</organism>
<feature type="transmembrane region" description="Helical" evidence="7">
    <location>
        <begin position="12"/>
        <end position="34"/>
    </location>
</feature>
<keyword evidence="3" id="KW-1003">Cell membrane</keyword>
<feature type="transmembrane region" description="Helical" evidence="7">
    <location>
        <begin position="78"/>
        <end position="98"/>
    </location>
</feature>
<feature type="transmembrane region" description="Helical" evidence="7">
    <location>
        <begin position="142"/>
        <end position="163"/>
    </location>
</feature>
<evidence type="ECO:0000256" key="7">
    <source>
        <dbReference type="SAM" id="Phobius"/>
    </source>
</evidence>
<evidence type="ECO:0000256" key="6">
    <source>
        <dbReference type="ARBA" id="ARBA00023136"/>
    </source>
</evidence>
<feature type="domain" description="Major facilitator superfamily (MFS) profile" evidence="8">
    <location>
        <begin position="166"/>
        <end position="414"/>
    </location>
</feature>
<comment type="subcellular location">
    <subcellularLocation>
        <location evidence="1">Cell membrane</location>
        <topology evidence="1">Multi-pass membrane protein</topology>
    </subcellularLocation>
</comment>
<evidence type="ECO:0000313" key="10">
    <source>
        <dbReference type="Proteomes" id="UP000655830"/>
    </source>
</evidence>
<proteinExistence type="predicted"/>
<dbReference type="Proteomes" id="UP000655830">
    <property type="component" value="Unassembled WGS sequence"/>
</dbReference>
<dbReference type="EMBL" id="JACRSY010000005">
    <property type="protein sequence ID" value="MBC8578686.1"/>
    <property type="molecule type" value="Genomic_DNA"/>
</dbReference>
<evidence type="ECO:0000256" key="3">
    <source>
        <dbReference type="ARBA" id="ARBA00022475"/>
    </source>
</evidence>
<dbReference type="PANTHER" id="PTHR23513:SF6">
    <property type="entry name" value="MAJOR FACILITATOR SUPERFAMILY ASSOCIATED DOMAIN-CONTAINING PROTEIN"/>
    <property type="match status" value="1"/>
</dbReference>
<reference evidence="9" key="1">
    <citation type="submission" date="2020-08" db="EMBL/GenBank/DDBJ databases">
        <title>Genome public.</title>
        <authorList>
            <person name="Liu C."/>
            <person name="Sun Q."/>
        </authorList>
    </citation>
    <scope>NUCLEOTIDE SEQUENCE</scope>
    <source>
        <strain evidence="9">NSJ-12</strain>
    </source>
</reference>
<comment type="caution">
    <text evidence="9">The sequence shown here is derived from an EMBL/GenBank/DDBJ whole genome shotgun (WGS) entry which is preliminary data.</text>
</comment>
<dbReference type="CDD" id="cd06173">
    <property type="entry name" value="MFS_MefA_like"/>
    <property type="match status" value="1"/>
</dbReference>
<dbReference type="RefSeq" id="WP_249331708.1">
    <property type="nucleotide sequence ID" value="NZ_JACRSY010000005.1"/>
</dbReference>
<accession>A0A926EFN5</accession>
<dbReference type="PROSITE" id="PS50850">
    <property type="entry name" value="MFS"/>
    <property type="match status" value="1"/>
</dbReference>
<feature type="transmembrane region" description="Helical" evidence="7">
    <location>
        <begin position="375"/>
        <end position="396"/>
    </location>
</feature>
<sequence length="414" mass="46289">MRNKKETLWTKDFSCITVATILSAIGGEAMNLPLSLLVFEETQSTFLAALLLICGMLPDVILPILVAPVIDRGTKKKWIVGLDVLMALLYVAIGAWAGQYGFNYGIYILFVFVVGTISVFYRLSFSAWYPDLIPVGFEQKGFAVSGTIYPIITICMAPIATFLYEKISISILFYLVAGLTLLSVLVELCIRETQKTTSETYTFFRYVADIKEGFIYLKKEHGVRNIYTYMSITSGASEGVAVMAQAYYQTQPWLSVTMLGFLKSAEMIGRVIGGAVQYKWEIAPKKRYAFTKMVYSVYDTMDGFLLFMPYPLMLLNRFLCGTLGSMSATIRSVAIQSYLPAHMRARVQALFGVVFAIGGIFFQLVAGILGEMMPYRMVAFLLGMLTFTSMIFLIVIPKKDNAPIYAAQRITEEQ</sequence>
<evidence type="ECO:0000313" key="9">
    <source>
        <dbReference type="EMBL" id="MBC8578686.1"/>
    </source>
</evidence>
<evidence type="ECO:0000256" key="2">
    <source>
        <dbReference type="ARBA" id="ARBA00022448"/>
    </source>
</evidence>
<keyword evidence="10" id="KW-1185">Reference proteome</keyword>
<keyword evidence="2" id="KW-0813">Transport</keyword>
<feature type="transmembrane region" description="Helical" evidence="7">
    <location>
        <begin position="347"/>
        <end position="369"/>
    </location>
</feature>
<evidence type="ECO:0000256" key="4">
    <source>
        <dbReference type="ARBA" id="ARBA00022692"/>
    </source>
</evidence>
<dbReference type="InterPro" id="IPR011701">
    <property type="entry name" value="MFS"/>
</dbReference>
<feature type="transmembrane region" description="Helical" evidence="7">
    <location>
        <begin position="226"/>
        <end position="248"/>
    </location>
</feature>